<keyword evidence="4" id="KW-1133">Transmembrane helix</keyword>
<keyword evidence="6" id="KW-1185">Reference proteome</keyword>
<feature type="binding site" evidence="2">
    <location>
        <position position="61"/>
    </location>
    <ligand>
        <name>Cu cation</name>
        <dbReference type="ChEBI" id="CHEBI:23378"/>
    </ligand>
</feature>
<dbReference type="Gene3D" id="3.40.30.10">
    <property type="entry name" value="Glutaredoxin"/>
    <property type="match status" value="1"/>
</dbReference>
<dbReference type="GO" id="GO:0046872">
    <property type="term" value="F:metal ion binding"/>
    <property type="evidence" value="ECO:0007669"/>
    <property type="project" value="UniProtKB-KW"/>
</dbReference>
<dbReference type="EMBL" id="CP012542">
    <property type="protein sequence ID" value="QCD44840.1"/>
    <property type="molecule type" value="Genomic_DNA"/>
</dbReference>
<keyword evidence="2" id="KW-0186">Copper</keyword>
<feature type="disulfide bond" description="Redox-active" evidence="3">
    <location>
        <begin position="57"/>
        <end position="61"/>
    </location>
</feature>
<dbReference type="PANTHER" id="PTHR12151:SF25">
    <property type="entry name" value="LINALOOL DEHYDRATASE_ISOMERASE DOMAIN-CONTAINING PROTEIN"/>
    <property type="match status" value="1"/>
</dbReference>
<dbReference type="CDD" id="cd02968">
    <property type="entry name" value="SCO"/>
    <property type="match status" value="1"/>
</dbReference>
<keyword evidence="3" id="KW-1015">Disulfide bond</keyword>
<dbReference type="AlphaFoldDB" id="A0A6G5QGP5"/>
<dbReference type="InterPro" id="IPR003782">
    <property type="entry name" value="SCO1/SenC"/>
</dbReference>
<evidence type="ECO:0000256" key="1">
    <source>
        <dbReference type="ARBA" id="ARBA00010996"/>
    </source>
</evidence>
<accession>A0A6G5QGP5</accession>
<organism evidence="5 6">
    <name type="scientific">Campylobacter mucosalis CCUG 21559</name>
    <dbReference type="NCBI Taxonomy" id="1032067"/>
    <lineage>
        <taxon>Bacteria</taxon>
        <taxon>Pseudomonadati</taxon>
        <taxon>Campylobacterota</taxon>
        <taxon>Epsilonproteobacteria</taxon>
        <taxon>Campylobacterales</taxon>
        <taxon>Campylobacteraceae</taxon>
        <taxon>Campylobacter</taxon>
    </lineage>
</organism>
<dbReference type="Proteomes" id="UP000503264">
    <property type="component" value="Chromosome"/>
</dbReference>
<feature type="transmembrane region" description="Helical" evidence="4">
    <location>
        <begin position="6"/>
        <end position="22"/>
    </location>
</feature>
<feature type="binding site" evidence="2">
    <location>
        <position position="57"/>
    </location>
    <ligand>
        <name>Cu cation</name>
        <dbReference type="ChEBI" id="CHEBI:23378"/>
    </ligand>
</feature>
<name>A0A6G5QGP5_9BACT</name>
<keyword evidence="4" id="KW-0812">Transmembrane</keyword>
<evidence type="ECO:0000256" key="2">
    <source>
        <dbReference type="PIRSR" id="PIRSR603782-1"/>
    </source>
</evidence>
<dbReference type="Pfam" id="PF02630">
    <property type="entry name" value="SCO1-SenC"/>
    <property type="match status" value="1"/>
</dbReference>
<protein>
    <submittedName>
        <fullName evidence="5">Cytochrome oxidase biogenesis protein, Sco1/SenC/PrrC family</fullName>
    </submittedName>
</protein>
<evidence type="ECO:0000256" key="4">
    <source>
        <dbReference type="SAM" id="Phobius"/>
    </source>
</evidence>
<keyword evidence="2" id="KW-0479">Metal-binding</keyword>
<feature type="binding site" evidence="2">
    <location>
        <position position="143"/>
    </location>
    <ligand>
        <name>Cu cation</name>
        <dbReference type="ChEBI" id="CHEBI:23378"/>
    </ligand>
</feature>
<evidence type="ECO:0000256" key="3">
    <source>
        <dbReference type="PIRSR" id="PIRSR603782-2"/>
    </source>
</evidence>
<keyword evidence="4" id="KW-0472">Membrane</keyword>
<dbReference type="RefSeq" id="WP_169764709.1">
    <property type="nucleotide sequence ID" value="NZ_CP012542.1"/>
</dbReference>
<proteinExistence type="inferred from homology"/>
<dbReference type="SUPFAM" id="SSF52833">
    <property type="entry name" value="Thioredoxin-like"/>
    <property type="match status" value="1"/>
</dbReference>
<dbReference type="InterPro" id="IPR036249">
    <property type="entry name" value="Thioredoxin-like_sf"/>
</dbReference>
<comment type="similarity">
    <text evidence="1">Belongs to the SCO1/2 family.</text>
</comment>
<reference evidence="5 6" key="1">
    <citation type="submission" date="2016-07" db="EMBL/GenBank/DDBJ databases">
        <title>Comparative genomics of the Campylobacter concisus group.</title>
        <authorList>
            <person name="Miller W.G."/>
            <person name="Yee E."/>
            <person name="Chapman M.H."/>
            <person name="Huynh S."/>
            <person name="Bono J.L."/>
            <person name="On S.L.W."/>
            <person name="StLeger J."/>
            <person name="Foster G."/>
            <person name="Parker C.T."/>
        </authorList>
    </citation>
    <scope>NUCLEOTIDE SEQUENCE [LARGE SCALE GENOMIC DNA]</scope>
    <source>
        <strain evidence="5 6">CCUG 21559</strain>
    </source>
</reference>
<dbReference type="PANTHER" id="PTHR12151">
    <property type="entry name" value="ELECTRON TRANSPORT PROTIN SCO1/SENC FAMILY MEMBER"/>
    <property type="match status" value="1"/>
</dbReference>
<gene>
    <name evidence="5" type="ORF">CMUC_1059</name>
</gene>
<evidence type="ECO:0000313" key="6">
    <source>
        <dbReference type="Proteomes" id="UP000503264"/>
    </source>
</evidence>
<sequence length="180" mass="20763">MKYIFYIFTFFFIVFGICFLILKPNKYDFKSDINGTQISLKSFNGKYKAVYFGYLYCPDVCPTSLSLISNALDKLNRDDFEVIFITLDPERDSNYDLTQMAQNFYKNAVGLKVENLEKVTKNYGVKYKKVPMPDSAMGYSVAHSSSIYLLDKNGKFFTEISNLTPDNISENLEQLISKRP</sequence>
<evidence type="ECO:0000313" key="5">
    <source>
        <dbReference type="EMBL" id="QCD44840.1"/>
    </source>
</evidence>